<dbReference type="KEGG" id="plue:EWM63_16855"/>
<keyword evidence="2" id="KW-1185">Reference proteome</keyword>
<dbReference type="AlphaFoldDB" id="A0A4P6L176"/>
<accession>A0A4P6L176</accession>
<reference evidence="1 2" key="1">
    <citation type="submission" date="2019-02" db="EMBL/GenBank/DDBJ databases">
        <title>Draft Genome Sequences of Six Type Strains of the Genus Massilia.</title>
        <authorList>
            <person name="Miess H."/>
            <person name="Frediansyhah A."/>
            <person name="Gross H."/>
        </authorList>
    </citation>
    <scope>NUCLEOTIDE SEQUENCE [LARGE SCALE GENOMIC DNA]</scope>
    <source>
        <strain evidence="1 2">DSM 17473</strain>
    </source>
</reference>
<sequence length="136" mass="15846">MGYQDEYKALGVKARWLTEEHAKNAYAHALQFSDTNRYGLNEKTTHKIERHIIESRSVADIWLKTRLCAQGTLQIIYGPDHVCVVDAEVFLKHWQDIFVPARDDAIILHNIDKTVFFYCHEEELEVGIRGFRTVVE</sequence>
<dbReference type="EMBL" id="CP035913">
    <property type="protein sequence ID" value="QBE64448.1"/>
    <property type="molecule type" value="Genomic_DNA"/>
</dbReference>
<proteinExistence type="predicted"/>
<dbReference type="RefSeq" id="WP_130187566.1">
    <property type="nucleotide sequence ID" value="NZ_CP035913.1"/>
</dbReference>
<dbReference type="Proteomes" id="UP000290637">
    <property type="component" value="Chromosome"/>
</dbReference>
<name>A0A4P6L176_9BURK</name>
<evidence type="ECO:0000313" key="1">
    <source>
        <dbReference type="EMBL" id="QBE64448.1"/>
    </source>
</evidence>
<gene>
    <name evidence="1" type="ORF">EWM63_16855</name>
</gene>
<protein>
    <submittedName>
        <fullName evidence="1">Uncharacterized protein</fullName>
    </submittedName>
</protein>
<dbReference type="OrthoDB" id="8756026at2"/>
<organism evidence="1 2">
    <name type="scientific">Pseudoduganella lutea</name>
    <dbReference type="NCBI Taxonomy" id="321985"/>
    <lineage>
        <taxon>Bacteria</taxon>
        <taxon>Pseudomonadati</taxon>
        <taxon>Pseudomonadota</taxon>
        <taxon>Betaproteobacteria</taxon>
        <taxon>Burkholderiales</taxon>
        <taxon>Oxalobacteraceae</taxon>
        <taxon>Telluria group</taxon>
        <taxon>Pseudoduganella</taxon>
    </lineage>
</organism>
<evidence type="ECO:0000313" key="2">
    <source>
        <dbReference type="Proteomes" id="UP000290637"/>
    </source>
</evidence>